<evidence type="ECO:0000256" key="12">
    <source>
        <dbReference type="ARBA" id="ARBA00022989"/>
    </source>
</evidence>
<dbReference type="Gene3D" id="1.10.3430.10">
    <property type="entry name" value="Ammonium transporter AmtB like domains"/>
    <property type="match status" value="1"/>
</dbReference>
<dbReference type="OrthoDB" id="9814202at2"/>
<evidence type="ECO:0000256" key="11">
    <source>
        <dbReference type="ARBA" id="ARBA00022840"/>
    </source>
</evidence>
<feature type="domain" description="HPt" evidence="18">
    <location>
        <begin position="604"/>
        <end position="718"/>
    </location>
</feature>
<keyword evidence="10" id="KW-0418">Kinase</keyword>
<dbReference type="Pfam" id="PF02518">
    <property type="entry name" value="HATPase_c"/>
    <property type="match status" value="1"/>
</dbReference>
<name>A0A098R3U1_9SPIO</name>
<evidence type="ECO:0000256" key="8">
    <source>
        <dbReference type="ARBA" id="ARBA00022692"/>
    </source>
</evidence>
<dbReference type="PANTHER" id="PTHR11730">
    <property type="entry name" value="AMMONIUM TRANSPORTER"/>
    <property type="match status" value="1"/>
</dbReference>
<keyword evidence="20" id="KW-1185">Reference proteome</keyword>
<feature type="transmembrane region" description="Helical" evidence="16">
    <location>
        <begin position="122"/>
        <end position="142"/>
    </location>
</feature>
<dbReference type="InterPro" id="IPR036890">
    <property type="entry name" value="HATPase_C_sf"/>
</dbReference>
<dbReference type="GO" id="GO:0016020">
    <property type="term" value="C:membrane"/>
    <property type="evidence" value="ECO:0007669"/>
    <property type="project" value="UniProtKB-SubCell"/>
</dbReference>
<dbReference type="Pfam" id="PF01627">
    <property type="entry name" value="Hpt"/>
    <property type="match status" value="1"/>
</dbReference>
<gene>
    <name evidence="19" type="ORF">DC28_04500</name>
</gene>
<dbReference type="InterPro" id="IPR024041">
    <property type="entry name" value="NH4_transpt_AmtB-like_dom"/>
</dbReference>
<organism evidence="19 20">
    <name type="scientific">Spirochaeta lutea</name>
    <dbReference type="NCBI Taxonomy" id="1480694"/>
    <lineage>
        <taxon>Bacteria</taxon>
        <taxon>Pseudomonadati</taxon>
        <taxon>Spirochaetota</taxon>
        <taxon>Spirochaetia</taxon>
        <taxon>Spirochaetales</taxon>
        <taxon>Spirochaetaceae</taxon>
        <taxon>Spirochaeta</taxon>
    </lineage>
</organism>
<dbReference type="PANTHER" id="PTHR11730:SF6">
    <property type="entry name" value="AMMONIUM TRANSPORTER"/>
    <property type="match status" value="1"/>
</dbReference>
<keyword evidence="5" id="KW-0813">Transport</keyword>
<sequence>MTDNLIDILWIIIASGLVFIMQAGFAMVESGLTRSKNSINVAIKNLTDLGVSVIAYWLFGFALMFGRSFSGLIGTDNFFVSIGFAGAGAWTAVFFLFQAMFCSTAATIVSGAVAERMRYGSYIISTILLSAIIYPIYGHWVWGSFHNGLHPGWLESLGFVDFAGSTVVHSVGGWIALAALLILGPRTGRFDDEGKPRKIPGSNIPMVVLGVLLLWFGWFGFNGGSTLALNSDVAPILVNTTLSAASGMVASLAIGWLVYRRAEVGLVLNGALAGLVAITANAHVVTGLDSLAIGAVGGLVMLLSTRALESLKIDDAVGAIPVHLAAGIWGTLAVAIFGDPQRIGTGLPMLEQLGVQGIGVAVGGVWSFGTAYIFLWIANQLNPLRVKPEDEHRGLNVTEHGASTEIFDLFSTLETQAASGDLSLRAPVEPFTEVGQIAGRYNQVLDRLEESTVAKDDFLQILSGMTDGLFLIDSRGTIFPYYSLTTERLFETTNLSAHRLQDLLRPLITRDVMTQIEDFIELLFNPSIPITTLETLNPLASGELFFDRSQGTMESKFMDFRFIRLPDNRAMVLVHDKTDEVVLAKKVEQTKKQTESEMELFYRLIHLEPAMLRDFIDGTNQDLAEINRIFQNSGPLEERLQTLSRLVHTIKGDAQLLGLEIVVQQTHEFEDRIQTLKERIPLRHADFLSLAVGFTKLQTLIQRIQNLLSRISRFRDSYQPQTTPARNTSLEAALPRLTQTLAERYGKKVALDMTNISVGEIPEHLRKTVSDIIIQLLRNSMVHGIESPDDRVQRGKPAAATIWISSTKGSDGGITIRHRDNGQGLRLDAIRSQVITRGILDNQRAQKLTLQELIPYIFYPAVSTAEATDTTAGRGMGMNLVQQLVKRLEGKIEVKTKSGEYCEFSITIPESAYQLQQTTDQESETATSDLAVSQV</sequence>
<evidence type="ECO:0000256" key="2">
    <source>
        <dbReference type="ARBA" id="ARBA00004141"/>
    </source>
</evidence>
<dbReference type="RefSeq" id="WP_037546307.1">
    <property type="nucleotide sequence ID" value="NZ_JNUP01000031.1"/>
</dbReference>
<keyword evidence="9" id="KW-0547">Nucleotide-binding</keyword>
<keyword evidence="11" id="KW-0067">ATP-binding</keyword>
<reference evidence="19 20" key="1">
    <citation type="submission" date="2014-05" db="EMBL/GenBank/DDBJ databases">
        <title>De novo Genome Sequence of Spirocheata sp.</title>
        <authorList>
            <person name="Shivani Y."/>
            <person name="Subhash Y."/>
            <person name="Tushar L."/>
            <person name="Sasikala C."/>
            <person name="Ramana C.V."/>
        </authorList>
    </citation>
    <scope>NUCLEOTIDE SEQUENCE [LARGE SCALE GENOMIC DNA]</scope>
    <source>
        <strain evidence="19 20">JC230</strain>
    </source>
</reference>
<keyword evidence="13 16" id="KW-0472">Membrane</keyword>
<feature type="transmembrane region" description="Helical" evidence="16">
    <location>
        <begin position="233"/>
        <end position="259"/>
    </location>
</feature>
<dbReference type="Proteomes" id="UP000029692">
    <property type="component" value="Unassembled WGS sequence"/>
</dbReference>
<evidence type="ECO:0000256" key="6">
    <source>
        <dbReference type="ARBA" id="ARBA00022553"/>
    </source>
</evidence>
<keyword evidence="14" id="KW-0924">Ammonia transport</keyword>
<dbReference type="InterPro" id="IPR008207">
    <property type="entry name" value="Sig_transdc_His_kin_Hpt_dom"/>
</dbReference>
<dbReference type="STRING" id="1480694.DC28_04500"/>
<evidence type="ECO:0000256" key="4">
    <source>
        <dbReference type="ARBA" id="ARBA00012438"/>
    </source>
</evidence>
<evidence type="ECO:0000313" key="19">
    <source>
        <dbReference type="EMBL" id="KGE73377.1"/>
    </source>
</evidence>
<dbReference type="SUPFAM" id="SSF47226">
    <property type="entry name" value="Histidine-containing phosphotransfer domain, HPT domain"/>
    <property type="match status" value="1"/>
</dbReference>
<dbReference type="Gene3D" id="1.20.120.160">
    <property type="entry name" value="HPT domain"/>
    <property type="match status" value="1"/>
</dbReference>
<dbReference type="EC" id="2.7.13.3" evidence="4"/>
<dbReference type="NCBIfam" id="TIGR00836">
    <property type="entry name" value="amt"/>
    <property type="match status" value="1"/>
</dbReference>
<proteinExistence type="inferred from homology"/>
<evidence type="ECO:0000256" key="5">
    <source>
        <dbReference type="ARBA" id="ARBA00022448"/>
    </source>
</evidence>
<dbReference type="eggNOG" id="COG0004">
    <property type="taxonomic scope" value="Bacteria"/>
</dbReference>
<dbReference type="Pfam" id="PF00909">
    <property type="entry name" value="Ammonium_transp"/>
    <property type="match status" value="1"/>
</dbReference>
<dbReference type="CDD" id="cd00088">
    <property type="entry name" value="HPT"/>
    <property type="match status" value="1"/>
</dbReference>
<dbReference type="SUPFAM" id="SSF111352">
    <property type="entry name" value="Ammonium transporter"/>
    <property type="match status" value="1"/>
</dbReference>
<feature type="modified residue" description="Phosphohistidine" evidence="15">
    <location>
        <position position="648"/>
    </location>
</feature>
<dbReference type="InterPro" id="IPR018047">
    <property type="entry name" value="Ammonium_transpt_CS"/>
</dbReference>
<dbReference type="GO" id="GO:0000155">
    <property type="term" value="F:phosphorelay sensor kinase activity"/>
    <property type="evidence" value="ECO:0007669"/>
    <property type="project" value="UniProtKB-ARBA"/>
</dbReference>
<feature type="transmembrane region" description="Helical" evidence="16">
    <location>
        <begin position="162"/>
        <end position="183"/>
    </location>
</feature>
<dbReference type="Gene3D" id="3.30.565.10">
    <property type="entry name" value="Histidine kinase-like ATPase, C-terminal domain"/>
    <property type="match status" value="1"/>
</dbReference>
<dbReference type="GO" id="GO:0008519">
    <property type="term" value="F:ammonium channel activity"/>
    <property type="evidence" value="ECO:0007669"/>
    <property type="project" value="InterPro"/>
</dbReference>
<dbReference type="PROSITE" id="PS50885">
    <property type="entry name" value="HAMP"/>
    <property type="match status" value="1"/>
</dbReference>
<dbReference type="InterPro" id="IPR001905">
    <property type="entry name" value="Ammonium_transpt"/>
</dbReference>
<feature type="transmembrane region" description="Helical" evidence="16">
    <location>
        <begin position="358"/>
        <end position="378"/>
    </location>
</feature>
<evidence type="ECO:0000256" key="16">
    <source>
        <dbReference type="SAM" id="Phobius"/>
    </source>
</evidence>
<keyword evidence="7" id="KW-0808">Transferase</keyword>
<feature type="transmembrane region" description="Helical" evidence="16">
    <location>
        <begin position="320"/>
        <end position="338"/>
    </location>
</feature>
<feature type="transmembrane region" description="Helical" evidence="16">
    <location>
        <begin position="266"/>
        <end position="285"/>
    </location>
</feature>
<dbReference type="AlphaFoldDB" id="A0A098R3U1"/>
<protein>
    <recommendedName>
        <fullName evidence="4">histidine kinase</fullName>
        <ecNumber evidence="4">2.7.13.3</ecNumber>
    </recommendedName>
</protein>
<evidence type="ECO:0000256" key="7">
    <source>
        <dbReference type="ARBA" id="ARBA00022679"/>
    </source>
</evidence>
<keyword evidence="8 16" id="KW-0812">Transmembrane</keyword>
<dbReference type="InterPro" id="IPR003660">
    <property type="entry name" value="HAMP_dom"/>
</dbReference>
<dbReference type="EMBL" id="JNUP01000031">
    <property type="protein sequence ID" value="KGE73377.1"/>
    <property type="molecule type" value="Genomic_DNA"/>
</dbReference>
<evidence type="ECO:0000256" key="10">
    <source>
        <dbReference type="ARBA" id="ARBA00022777"/>
    </source>
</evidence>
<dbReference type="InterPro" id="IPR004358">
    <property type="entry name" value="Sig_transdc_His_kin-like_C"/>
</dbReference>
<dbReference type="SMART" id="SM00387">
    <property type="entry name" value="HATPase_c"/>
    <property type="match status" value="1"/>
</dbReference>
<dbReference type="PROSITE" id="PS50894">
    <property type="entry name" value="HPT"/>
    <property type="match status" value="1"/>
</dbReference>
<comment type="caution">
    <text evidence="19">The sequence shown here is derived from an EMBL/GenBank/DDBJ whole genome shotgun (WGS) entry which is preliminary data.</text>
</comment>
<dbReference type="InterPro" id="IPR036641">
    <property type="entry name" value="HPT_dom_sf"/>
</dbReference>
<dbReference type="PROSITE" id="PS01219">
    <property type="entry name" value="AMMONIUM_TRANSP"/>
    <property type="match status" value="1"/>
</dbReference>
<dbReference type="InterPro" id="IPR029020">
    <property type="entry name" value="Ammonium/urea_transptr"/>
</dbReference>
<comment type="catalytic activity">
    <reaction evidence="1">
        <text>ATP + protein L-histidine = ADP + protein N-phospho-L-histidine.</text>
        <dbReference type="EC" id="2.7.13.3"/>
    </reaction>
</comment>
<accession>A0A098R3U1</accession>
<comment type="similarity">
    <text evidence="3">Belongs to the ammonia transporter channel (TC 1.A.11.2) family.</text>
</comment>
<dbReference type="GO" id="GO:0005524">
    <property type="term" value="F:ATP binding"/>
    <property type="evidence" value="ECO:0007669"/>
    <property type="project" value="UniProtKB-KW"/>
</dbReference>
<keyword evidence="12 16" id="KW-1133">Transmembrane helix</keyword>
<keyword evidence="6 15" id="KW-0597">Phosphoprotein</keyword>
<evidence type="ECO:0000256" key="14">
    <source>
        <dbReference type="ARBA" id="ARBA00023177"/>
    </source>
</evidence>
<feature type="transmembrane region" description="Helical" evidence="16">
    <location>
        <begin position="49"/>
        <end position="66"/>
    </location>
</feature>
<evidence type="ECO:0000313" key="20">
    <source>
        <dbReference type="Proteomes" id="UP000029692"/>
    </source>
</evidence>
<comment type="subcellular location">
    <subcellularLocation>
        <location evidence="2">Membrane</location>
        <topology evidence="2">Multi-pass membrane protein</topology>
    </subcellularLocation>
</comment>
<evidence type="ECO:0000259" key="17">
    <source>
        <dbReference type="PROSITE" id="PS50885"/>
    </source>
</evidence>
<dbReference type="SUPFAM" id="SSF55874">
    <property type="entry name" value="ATPase domain of HSP90 chaperone/DNA topoisomerase II/histidine kinase"/>
    <property type="match status" value="1"/>
</dbReference>
<feature type="transmembrane region" description="Helical" evidence="16">
    <location>
        <begin position="6"/>
        <end position="28"/>
    </location>
</feature>
<dbReference type="eggNOG" id="COG0643">
    <property type="taxonomic scope" value="Bacteria"/>
</dbReference>
<evidence type="ECO:0000259" key="18">
    <source>
        <dbReference type="PROSITE" id="PS50894"/>
    </source>
</evidence>
<dbReference type="GO" id="GO:0097272">
    <property type="term" value="P:ammonium homeostasis"/>
    <property type="evidence" value="ECO:0007669"/>
    <property type="project" value="TreeGrafter"/>
</dbReference>
<dbReference type="FunFam" id="3.30.565.10:FF:000016">
    <property type="entry name" value="Chemotaxis protein CheA, putative"/>
    <property type="match status" value="1"/>
</dbReference>
<evidence type="ECO:0000256" key="9">
    <source>
        <dbReference type="ARBA" id="ARBA00022741"/>
    </source>
</evidence>
<evidence type="ECO:0000256" key="1">
    <source>
        <dbReference type="ARBA" id="ARBA00000085"/>
    </source>
</evidence>
<dbReference type="PRINTS" id="PR00344">
    <property type="entry name" value="BCTRLSENSOR"/>
</dbReference>
<evidence type="ECO:0000256" key="3">
    <source>
        <dbReference type="ARBA" id="ARBA00005887"/>
    </source>
</evidence>
<evidence type="ECO:0000256" key="13">
    <source>
        <dbReference type="ARBA" id="ARBA00023136"/>
    </source>
</evidence>
<evidence type="ECO:0000256" key="15">
    <source>
        <dbReference type="PROSITE-ProRule" id="PRU00110"/>
    </source>
</evidence>
<feature type="domain" description="HAMP" evidence="17">
    <location>
        <begin position="415"/>
        <end position="453"/>
    </location>
</feature>
<dbReference type="InterPro" id="IPR003594">
    <property type="entry name" value="HATPase_dom"/>
</dbReference>
<feature type="transmembrane region" description="Helical" evidence="16">
    <location>
        <begin position="204"/>
        <end position="221"/>
    </location>
</feature>